<comment type="caution">
    <text evidence="7">The sequence shown here is derived from an EMBL/GenBank/DDBJ whole genome shotgun (WGS) entry which is preliminary data.</text>
</comment>
<dbReference type="GeneID" id="81395499"/>
<reference evidence="7" key="1">
    <citation type="submission" date="2022-11" db="EMBL/GenBank/DDBJ databases">
        <authorList>
            <person name="Petersen C."/>
        </authorList>
    </citation>
    <scope>NUCLEOTIDE SEQUENCE</scope>
    <source>
        <strain evidence="7">IBT 34128</strain>
    </source>
</reference>
<comment type="subcellular location">
    <subcellularLocation>
        <location evidence="1">Membrane</location>
        <topology evidence="1">Multi-pass membrane protein</topology>
    </subcellularLocation>
</comment>
<dbReference type="GO" id="GO:0016020">
    <property type="term" value="C:membrane"/>
    <property type="evidence" value="ECO:0007669"/>
    <property type="project" value="UniProtKB-SubCell"/>
</dbReference>
<dbReference type="Proteomes" id="UP001141434">
    <property type="component" value="Unassembled WGS sequence"/>
</dbReference>
<evidence type="ECO:0000313" key="8">
    <source>
        <dbReference type="Proteomes" id="UP001141434"/>
    </source>
</evidence>
<evidence type="ECO:0000256" key="1">
    <source>
        <dbReference type="ARBA" id="ARBA00004141"/>
    </source>
</evidence>
<dbReference type="InterPro" id="IPR008253">
    <property type="entry name" value="Marvel"/>
</dbReference>
<keyword evidence="3 5" id="KW-1133">Transmembrane helix</keyword>
<feature type="transmembrane region" description="Helical" evidence="5">
    <location>
        <begin position="41"/>
        <end position="67"/>
    </location>
</feature>
<reference evidence="7" key="2">
    <citation type="journal article" date="2023" name="IMA Fungus">
        <title>Comparative genomic study of the Penicillium genus elucidates a diverse pangenome and 15 lateral gene transfer events.</title>
        <authorList>
            <person name="Petersen C."/>
            <person name="Sorensen T."/>
            <person name="Nielsen M.R."/>
            <person name="Sondergaard T.E."/>
            <person name="Sorensen J.L."/>
            <person name="Fitzpatrick D.A."/>
            <person name="Frisvad J.C."/>
            <person name="Nielsen K.L."/>
        </authorList>
    </citation>
    <scope>NUCLEOTIDE SEQUENCE</scope>
    <source>
        <strain evidence="7">IBT 34128</strain>
    </source>
</reference>
<feature type="transmembrane region" description="Helical" evidence="5">
    <location>
        <begin position="74"/>
        <end position="96"/>
    </location>
</feature>
<evidence type="ECO:0000256" key="3">
    <source>
        <dbReference type="ARBA" id="ARBA00022989"/>
    </source>
</evidence>
<feature type="non-terminal residue" evidence="7">
    <location>
        <position position="1"/>
    </location>
</feature>
<keyword evidence="8" id="KW-1185">Reference proteome</keyword>
<dbReference type="Pfam" id="PF01284">
    <property type="entry name" value="MARVEL"/>
    <property type="match status" value="1"/>
</dbReference>
<evidence type="ECO:0000313" key="7">
    <source>
        <dbReference type="EMBL" id="KAJ5096393.1"/>
    </source>
</evidence>
<evidence type="ECO:0000259" key="6">
    <source>
        <dbReference type="Pfam" id="PF01284"/>
    </source>
</evidence>
<dbReference type="OrthoDB" id="20872at2759"/>
<keyword evidence="2 5" id="KW-0812">Transmembrane</keyword>
<feature type="domain" description="MARVEL" evidence="6">
    <location>
        <begin position="12"/>
        <end position="137"/>
    </location>
</feature>
<dbReference type="RefSeq" id="XP_056511944.1">
    <property type="nucleotide sequence ID" value="XM_056656331.1"/>
</dbReference>
<gene>
    <name evidence="7" type="ORF">NUU61_005749</name>
</gene>
<protein>
    <recommendedName>
        <fullName evidence="6">MARVEL domain-containing protein</fullName>
    </recommendedName>
</protein>
<sequence>MQSFHTHPLGAPGWIARAIQCASAIVVLGITAWAVRDTKTVTVIYSVTIAALTVVILAVATTVSCITRQRKWHILPLIATDMVLSYLWLTSFIFLADDFNRVSCRTNLWNGLTVCSRKYTTEAFAFIAFFTSLMALIFEICYIYYAKPKAMQPMGEGRPEERIARNLNQAGL</sequence>
<name>A0A9W9FA14_9EURO</name>
<dbReference type="EMBL" id="JAPMSZ010000007">
    <property type="protein sequence ID" value="KAJ5096393.1"/>
    <property type="molecule type" value="Genomic_DNA"/>
</dbReference>
<evidence type="ECO:0000256" key="4">
    <source>
        <dbReference type="ARBA" id="ARBA00023136"/>
    </source>
</evidence>
<evidence type="ECO:0000256" key="2">
    <source>
        <dbReference type="ARBA" id="ARBA00022692"/>
    </source>
</evidence>
<dbReference type="PANTHER" id="PTHR39608">
    <property type="entry name" value="INTEGRAL MEMBRANE PROTEIN (AFU_ORTHOLOGUE AFUA_5G08640)"/>
    <property type="match status" value="1"/>
</dbReference>
<feature type="transmembrane region" description="Helical" evidence="5">
    <location>
        <begin position="14"/>
        <end position="35"/>
    </location>
</feature>
<evidence type="ECO:0000256" key="5">
    <source>
        <dbReference type="SAM" id="Phobius"/>
    </source>
</evidence>
<dbReference type="PANTHER" id="PTHR39608:SF2">
    <property type="entry name" value="MARVEL DOMAIN-CONTAINING PROTEIN"/>
    <property type="match status" value="1"/>
</dbReference>
<dbReference type="AlphaFoldDB" id="A0A9W9FA14"/>
<proteinExistence type="predicted"/>
<accession>A0A9W9FA14</accession>
<organism evidence="7 8">
    <name type="scientific">Penicillium alfredii</name>
    <dbReference type="NCBI Taxonomy" id="1506179"/>
    <lineage>
        <taxon>Eukaryota</taxon>
        <taxon>Fungi</taxon>
        <taxon>Dikarya</taxon>
        <taxon>Ascomycota</taxon>
        <taxon>Pezizomycotina</taxon>
        <taxon>Eurotiomycetes</taxon>
        <taxon>Eurotiomycetidae</taxon>
        <taxon>Eurotiales</taxon>
        <taxon>Aspergillaceae</taxon>
        <taxon>Penicillium</taxon>
    </lineage>
</organism>
<feature type="transmembrane region" description="Helical" evidence="5">
    <location>
        <begin position="123"/>
        <end position="145"/>
    </location>
</feature>
<keyword evidence="4 5" id="KW-0472">Membrane</keyword>